<dbReference type="Pfam" id="PF00775">
    <property type="entry name" value="Dioxygenase_C"/>
    <property type="match status" value="1"/>
</dbReference>
<dbReference type="SUPFAM" id="SSF49482">
    <property type="entry name" value="Aromatic compound dioxygenase"/>
    <property type="match status" value="1"/>
</dbReference>
<dbReference type="InterPro" id="IPR015889">
    <property type="entry name" value="Intradiol_dOase_core"/>
</dbReference>
<evidence type="ECO:0000256" key="3">
    <source>
        <dbReference type="ARBA" id="ARBA00022723"/>
    </source>
</evidence>
<comment type="cofactor">
    <cofactor evidence="1">
        <name>Fe(3+)</name>
        <dbReference type="ChEBI" id="CHEBI:29034"/>
    </cofactor>
</comment>
<dbReference type="InterPro" id="IPR007535">
    <property type="entry name" value="Catechol_dOase_N"/>
</dbReference>
<evidence type="ECO:0000256" key="5">
    <source>
        <dbReference type="ARBA" id="ARBA00023002"/>
    </source>
</evidence>
<dbReference type="InterPro" id="IPR050770">
    <property type="entry name" value="Intradiol_RC_Dioxygenase"/>
</dbReference>
<protein>
    <submittedName>
        <fullName evidence="8">Hydroxyquinol 1,2-dioxygenase</fullName>
    </submittedName>
</protein>
<dbReference type="EMBL" id="JABBGJ010000031">
    <property type="protein sequence ID" value="NMM01540.1"/>
    <property type="molecule type" value="Genomic_DNA"/>
</dbReference>
<keyword evidence="5" id="KW-0560">Oxidoreductase</keyword>
<dbReference type="Pfam" id="PF04444">
    <property type="entry name" value="Dioxygenase_N"/>
    <property type="match status" value="1"/>
</dbReference>
<dbReference type="RefSeq" id="WP_169488369.1">
    <property type="nucleotide sequence ID" value="NZ_JABBGJ010000031.1"/>
</dbReference>
<name>A0A848IJS6_9BURK</name>
<sequence>MRNINHETVTQAVLASMSNCASERLLSVMKGLVQHLHAFASEVKLTEDEWFNAIQFLTEVGAMTNDNRQEFVLLSDTLGLSMLVTAQNNRKPAACTEATVLGPFYVAGAPEFDNGDDISNGAPGVPCFVSGTVRGLSGGPVAGASLDIWQSDEDGFYDVQKVPDALGDVTHRARGRLHTRADGSFNFRSILAEPYSVPHDGPVGRMLATLGRPPWRPAHLHFWIRAQGYEPLITHVFRNDDPYLDSDPVFGVRSTLITDWIKHGAGVMPDGSVSTTEFYTLDYDFVLNPLGNMA</sequence>
<evidence type="ECO:0000256" key="6">
    <source>
        <dbReference type="ARBA" id="ARBA00023004"/>
    </source>
</evidence>
<dbReference type="GO" id="GO:0018576">
    <property type="term" value="F:catechol 1,2-dioxygenase activity"/>
    <property type="evidence" value="ECO:0007669"/>
    <property type="project" value="InterPro"/>
</dbReference>
<evidence type="ECO:0000256" key="4">
    <source>
        <dbReference type="ARBA" id="ARBA00022964"/>
    </source>
</evidence>
<comment type="caution">
    <text evidence="8">The sequence shown here is derived from an EMBL/GenBank/DDBJ whole genome shotgun (WGS) entry which is preliminary data.</text>
</comment>
<keyword evidence="6" id="KW-0408">Iron</keyword>
<evidence type="ECO:0000256" key="2">
    <source>
        <dbReference type="ARBA" id="ARBA00007825"/>
    </source>
</evidence>
<dbReference type="GO" id="GO:0008199">
    <property type="term" value="F:ferric iron binding"/>
    <property type="evidence" value="ECO:0007669"/>
    <property type="project" value="InterPro"/>
</dbReference>
<evidence type="ECO:0000313" key="8">
    <source>
        <dbReference type="EMBL" id="NMM01540.1"/>
    </source>
</evidence>
<proteinExistence type="inferred from homology"/>
<organism evidence="8 9">
    <name type="scientific">Paraburkholderia polaris</name>
    <dbReference type="NCBI Taxonomy" id="2728848"/>
    <lineage>
        <taxon>Bacteria</taxon>
        <taxon>Pseudomonadati</taxon>
        <taxon>Pseudomonadota</taxon>
        <taxon>Betaproteobacteria</taxon>
        <taxon>Burkholderiales</taxon>
        <taxon>Burkholderiaceae</taxon>
        <taxon>Paraburkholderia</taxon>
    </lineage>
</organism>
<accession>A0A848IJS6</accession>
<evidence type="ECO:0000259" key="7">
    <source>
        <dbReference type="PROSITE" id="PS00083"/>
    </source>
</evidence>
<dbReference type="PANTHER" id="PTHR33711">
    <property type="entry name" value="DIOXYGENASE, PUTATIVE (AFU_ORTHOLOGUE AFUA_2G02910)-RELATED"/>
    <property type="match status" value="1"/>
</dbReference>
<comment type="similarity">
    <text evidence="2">Belongs to the intradiol ring-cleavage dioxygenase family.</text>
</comment>
<gene>
    <name evidence="8" type="ORF">HHL24_26830</name>
</gene>
<reference evidence="8 9" key="1">
    <citation type="submission" date="2020-04" db="EMBL/GenBank/DDBJ databases">
        <title>Paraburkholderia sp. RP-4-7 isolated from soil.</title>
        <authorList>
            <person name="Dahal R.H."/>
        </authorList>
    </citation>
    <scope>NUCLEOTIDE SEQUENCE [LARGE SCALE GENOMIC DNA]</scope>
    <source>
        <strain evidence="8 9">RP-4-7</strain>
    </source>
</reference>
<evidence type="ECO:0000256" key="1">
    <source>
        <dbReference type="ARBA" id="ARBA00001965"/>
    </source>
</evidence>
<dbReference type="InterPro" id="IPR000627">
    <property type="entry name" value="Intradiol_dOase_C"/>
</dbReference>
<keyword evidence="4 8" id="KW-0223">Dioxygenase</keyword>
<dbReference type="PROSITE" id="PS00083">
    <property type="entry name" value="INTRADIOL_DIOXYGENAS"/>
    <property type="match status" value="1"/>
</dbReference>
<dbReference type="AlphaFoldDB" id="A0A848IJS6"/>
<dbReference type="GO" id="GO:0009712">
    <property type="term" value="P:catechol-containing compound metabolic process"/>
    <property type="evidence" value="ECO:0007669"/>
    <property type="project" value="InterPro"/>
</dbReference>
<dbReference type="Proteomes" id="UP000544134">
    <property type="component" value="Unassembled WGS sequence"/>
</dbReference>
<keyword evidence="3" id="KW-0479">Metal-binding</keyword>
<dbReference type="PANTHER" id="PTHR33711:SF7">
    <property type="entry name" value="INTRADIOL RING-CLEAVAGE DIOXYGENASES DOMAIN-CONTAINING PROTEIN-RELATED"/>
    <property type="match status" value="1"/>
</dbReference>
<keyword evidence="9" id="KW-1185">Reference proteome</keyword>
<feature type="domain" description="Intradiol ring-cleavage dioxygenases" evidence="7">
    <location>
        <begin position="129"/>
        <end position="157"/>
    </location>
</feature>
<evidence type="ECO:0000313" key="9">
    <source>
        <dbReference type="Proteomes" id="UP000544134"/>
    </source>
</evidence>
<dbReference type="Gene3D" id="2.60.130.10">
    <property type="entry name" value="Aromatic compound dioxygenase"/>
    <property type="match status" value="1"/>
</dbReference>